<dbReference type="EMBL" id="RBDX01000034">
    <property type="protein sequence ID" value="RKN04625.1"/>
    <property type="molecule type" value="Genomic_DNA"/>
</dbReference>
<proteinExistence type="predicted"/>
<dbReference type="RefSeq" id="WP_120699889.1">
    <property type="nucleotide sequence ID" value="NZ_RBDX01000034.1"/>
</dbReference>
<feature type="repeat" description="WD" evidence="1">
    <location>
        <begin position="1"/>
        <end position="24"/>
    </location>
</feature>
<keyword evidence="1" id="KW-0853">WD repeat</keyword>
<protein>
    <submittedName>
        <fullName evidence="2">Uncharacterized protein</fullName>
    </submittedName>
</protein>
<dbReference type="InterPro" id="IPR001680">
    <property type="entry name" value="WD40_rpt"/>
</dbReference>
<organism evidence="2 5">
    <name type="scientific">Streptomyces radicis</name>
    <dbReference type="NCBI Taxonomy" id="1750517"/>
    <lineage>
        <taxon>Bacteria</taxon>
        <taxon>Bacillati</taxon>
        <taxon>Actinomycetota</taxon>
        <taxon>Actinomycetes</taxon>
        <taxon>Kitasatosporales</taxon>
        <taxon>Streptomycetaceae</taxon>
        <taxon>Streptomyces</taxon>
    </lineage>
</organism>
<dbReference type="PROSITE" id="PS50294">
    <property type="entry name" value="WD_REPEATS_REGION"/>
    <property type="match status" value="1"/>
</dbReference>
<evidence type="ECO:0000313" key="3">
    <source>
        <dbReference type="EMBL" id="RKN15582.1"/>
    </source>
</evidence>
<dbReference type="AlphaFoldDB" id="A0A3A9VUE2"/>
<comment type="caution">
    <text evidence="2">The sequence shown here is derived from an EMBL/GenBank/DDBJ whole genome shotgun (WGS) entry which is preliminary data.</text>
</comment>
<dbReference type="InterPro" id="IPR011047">
    <property type="entry name" value="Quinoprotein_ADH-like_sf"/>
</dbReference>
<reference evidence="4 5" key="1">
    <citation type="submission" date="2018-09" db="EMBL/GenBank/DDBJ databases">
        <title>Streptomyces sp. nov. DS1-2, an endophytic actinomycete isolated from roots of Dendrobium scabrilingue.</title>
        <authorList>
            <person name="Kuncharoen N."/>
            <person name="Kudo T."/>
            <person name="Ohkuma M."/>
            <person name="Yuki M."/>
            <person name="Tanasupawat S."/>
        </authorList>
    </citation>
    <scope>NUCLEOTIDE SEQUENCE [LARGE SCALE GENOMIC DNA]</scope>
    <source>
        <strain evidence="2 5">AZ1-7</strain>
        <strain evidence="3 4">DS1-2</strain>
    </source>
</reference>
<dbReference type="EMBL" id="RBDY01000032">
    <property type="protein sequence ID" value="RKN15582.1"/>
    <property type="molecule type" value="Genomic_DNA"/>
</dbReference>
<sequence length="68" mass="7571">MAFSPDGSTLATPSDDGSVRLWDVALPDAEEITRRIRRALERDFTDEERPQYLMGMADEPVCPTSLAT</sequence>
<evidence type="ECO:0000256" key="1">
    <source>
        <dbReference type="PROSITE-ProRule" id="PRU00221"/>
    </source>
</evidence>
<dbReference type="SUPFAM" id="SSF50998">
    <property type="entry name" value="Quinoprotein alcohol dehydrogenase-like"/>
    <property type="match status" value="1"/>
</dbReference>
<dbReference type="Gene3D" id="2.130.10.10">
    <property type="entry name" value="YVTN repeat-like/Quinoprotein amine dehydrogenase"/>
    <property type="match status" value="1"/>
</dbReference>
<dbReference type="Pfam" id="PF00400">
    <property type="entry name" value="WD40"/>
    <property type="match status" value="1"/>
</dbReference>
<dbReference type="OrthoDB" id="134501at2"/>
<dbReference type="PROSITE" id="PS50082">
    <property type="entry name" value="WD_REPEATS_2"/>
    <property type="match status" value="1"/>
</dbReference>
<dbReference type="Proteomes" id="UP000275024">
    <property type="component" value="Unassembled WGS sequence"/>
</dbReference>
<dbReference type="InterPro" id="IPR015943">
    <property type="entry name" value="WD40/YVTN_repeat-like_dom_sf"/>
</dbReference>
<evidence type="ECO:0000313" key="5">
    <source>
        <dbReference type="Proteomes" id="UP000275024"/>
    </source>
</evidence>
<keyword evidence="4" id="KW-1185">Reference proteome</keyword>
<name>A0A3A9VUE2_9ACTN</name>
<accession>A0A3A9VUE2</accession>
<dbReference type="Proteomes" id="UP000268652">
    <property type="component" value="Unassembled WGS sequence"/>
</dbReference>
<evidence type="ECO:0000313" key="2">
    <source>
        <dbReference type="EMBL" id="RKN04625.1"/>
    </source>
</evidence>
<evidence type="ECO:0000313" key="4">
    <source>
        <dbReference type="Proteomes" id="UP000268652"/>
    </source>
</evidence>
<gene>
    <name evidence="3" type="ORF">D7318_27285</name>
    <name evidence="2" type="ORF">D7319_27880</name>
</gene>